<gene>
    <name evidence="2" type="ORF">VW23_016165</name>
</gene>
<dbReference type="AlphaFoldDB" id="A0A1E5XS77"/>
<keyword evidence="3" id="KW-1185">Reference proteome</keyword>
<comment type="caution">
    <text evidence="2">The sequence shown here is derived from an EMBL/GenBank/DDBJ whole genome shotgun (WGS) entry which is preliminary data.</text>
</comment>
<reference evidence="2 3" key="1">
    <citation type="journal article" date="2015" name="Genome Announc.">
        <title>Genome Assemblies of Three Soil-Associated Devosia species: D. insulae, D. limi, and D. soli.</title>
        <authorList>
            <person name="Hassan Y.I."/>
            <person name="Lepp D."/>
            <person name="Zhou T."/>
        </authorList>
    </citation>
    <scope>NUCLEOTIDE SEQUENCE [LARGE SCALE GENOMIC DNA]</scope>
    <source>
        <strain evidence="2 3">DS-56</strain>
    </source>
</reference>
<organism evidence="2 3">
    <name type="scientific">Devosia insulae DS-56</name>
    <dbReference type="NCBI Taxonomy" id="1116389"/>
    <lineage>
        <taxon>Bacteria</taxon>
        <taxon>Pseudomonadati</taxon>
        <taxon>Pseudomonadota</taxon>
        <taxon>Alphaproteobacteria</taxon>
        <taxon>Hyphomicrobiales</taxon>
        <taxon>Devosiaceae</taxon>
        <taxon>Devosia</taxon>
    </lineage>
</organism>
<evidence type="ECO:0008006" key="4">
    <source>
        <dbReference type="Google" id="ProtNLM"/>
    </source>
</evidence>
<feature type="chain" id="PRO_5009190447" description="Outer membrane protein beta-barrel domain-containing protein" evidence="1">
    <location>
        <begin position="25"/>
        <end position="295"/>
    </location>
</feature>
<proteinExistence type="predicted"/>
<evidence type="ECO:0000256" key="1">
    <source>
        <dbReference type="SAM" id="SignalP"/>
    </source>
</evidence>
<evidence type="ECO:0000313" key="2">
    <source>
        <dbReference type="EMBL" id="OEO31440.1"/>
    </source>
</evidence>
<feature type="signal peptide" evidence="1">
    <location>
        <begin position="1"/>
        <end position="24"/>
    </location>
</feature>
<protein>
    <recommendedName>
        <fullName evidence="4">Outer membrane protein beta-barrel domain-containing protein</fullName>
    </recommendedName>
</protein>
<dbReference type="OrthoDB" id="9808612at2"/>
<dbReference type="EMBL" id="LAJE02000158">
    <property type="protein sequence ID" value="OEO31440.1"/>
    <property type="molecule type" value="Genomic_DNA"/>
</dbReference>
<dbReference type="SUPFAM" id="SSF56935">
    <property type="entry name" value="Porins"/>
    <property type="match status" value="1"/>
</dbReference>
<keyword evidence="1" id="KW-0732">Signal</keyword>
<accession>A0A1E5XS77</accession>
<dbReference type="Proteomes" id="UP000095463">
    <property type="component" value="Unassembled WGS sequence"/>
</dbReference>
<dbReference type="RefSeq" id="WP_069909370.1">
    <property type="nucleotide sequence ID" value="NZ_LAJE02000158.1"/>
</dbReference>
<sequence length="295" mass="30588">MKNQAIALGAAALLAAPFATPALADPTGFISIGAGPAGTEIEFPGGSDSIDGYAIEALLSGAIMLTPVLGIQGDIQFASRTLDEAGNDVTTNSFDGALHGFYREADKFLVGGFVQIGRDDVSYDSLSAGTIDRAYVGGEAQVYFDNLTLYGQAGMQQFDSGSGPMSIGLSGWFANAEARYFLTPNLRIEARAGFSTLELELLSAAFDTVSIGAGIEYKLESLPVSLFATYDYSTSSFDVPMGGGEPTIGDHRLLVGARFALGEDSLIDRDRSGASLRPVQGVSSLFGGFGGIGGP</sequence>
<name>A0A1E5XS77_9HYPH</name>
<evidence type="ECO:0000313" key="3">
    <source>
        <dbReference type="Proteomes" id="UP000095463"/>
    </source>
</evidence>